<dbReference type="InterPro" id="IPR027385">
    <property type="entry name" value="Beta-barrel_OMP"/>
</dbReference>
<accession>A0ABV7DCS3</accession>
<dbReference type="EMBL" id="JBHRSP010000006">
    <property type="protein sequence ID" value="MFC3072411.1"/>
    <property type="molecule type" value="Genomic_DNA"/>
</dbReference>
<organism evidence="4 5">
    <name type="scientific">Shinella pollutisoli</name>
    <dbReference type="NCBI Taxonomy" id="2250594"/>
    <lineage>
        <taxon>Bacteria</taxon>
        <taxon>Pseudomonadati</taxon>
        <taxon>Pseudomonadota</taxon>
        <taxon>Alphaproteobacteria</taxon>
        <taxon>Hyphomicrobiales</taxon>
        <taxon>Rhizobiaceae</taxon>
        <taxon>Shinella</taxon>
    </lineage>
</organism>
<dbReference type="Proteomes" id="UP001595377">
    <property type="component" value="Unassembled WGS sequence"/>
</dbReference>
<protein>
    <submittedName>
        <fullName evidence="4">Outer membrane protein</fullName>
    </submittedName>
</protein>
<dbReference type="InterPro" id="IPR011250">
    <property type="entry name" value="OMP/PagP_B-barrel"/>
</dbReference>
<feature type="chain" id="PRO_5046791127" evidence="2">
    <location>
        <begin position="21"/>
        <end position="278"/>
    </location>
</feature>
<dbReference type="Gene3D" id="2.40.160.20">
    <property type="match status" value="1"/>
</dbReference>
<dbReference type="RefSeq" id="WP_257317863.1">
    <property type="nucleotide sequence ID" value="NZ_JANFDG010000035.1"/>
</dbReference>
<comment type="caution">
    <text evidence="4">The sequence shown here is derived from an EMBL/GenBank/DDBJ whole genome shotgun (WGS) entry which is preliminary data.</text>
</comment>
<keyword evidence="5" id="KW-1185">Reference proteome</keyword>
<feature type="domain" description="Outer membrane protein beta-barrel" evidence="3">
    <location>
        <begin position="9"/>
        <end position="256"/>
    </location>
</feature>
<dbReference type="Pfam" id="PF13505">
    <property type="entry name" value="OMP_b-brl"/>
    <property type="match status" value="1"/>
</dbReference>
<evidence type="ECO:0000256" key="2">
    <source>
        <dbReference type="SAM" id="SignalP"/>
    </source>
</evidence>
<reference evidence="5" key="1">
    <citation type="journal article" date="2019" name="Int. J. Syst. Evol. Microbiol.">
        <title>The Global Catalogue of Microorganisms (GCM) 10K type strain sequencing project: providing services to taxonomists for standard genome sequencing and annotation.</title>
        <authorList>
            <consortium name="The Broad Institute Genomics Platform"/>
            <consortium name="The Broad Institute Genome Sequencing Center for Infectious Disease"/>
            <person name="Wu L."/>
            <person name="Ma J."/>
        </authorList>
    </citation>
    <scope>NUCLEOTIDE SEQUENCE [LARGE SCALE GENOMIC DNA]</scope>
    <source>
        <strain evidence="5">KCTC 52677</strain>
    </source>
</reference>
<keyword evidence="1 2" id="KW-0732">Signal</keyword>
<evidence type="ECO:0000313" key="5">
    <source>
        <dbReference type="Proteomes" id="UP001595377"/>
    </source>
</evidence>
<gene>
    <name evidence="4" type="ORF">ACFOHH_04755</name>
</gene>
<evidence type="ECO:0000313" key="4">
    <source>
        <dbReference type="EMBL" id="MFC3072411.1"/>
    </source>
</evidence>
<feature type="signal peptide" evidence="2">
    <location>
        <begin position="1"/>
        <end position="20"/>
    </location>
</feature>
<sequence length="278" mass="29916">MRKVLSGVAAVLLAGTSAHAADLYQPEVIEAPPVQQVAIETGGWYLRGDMGYSVNKLRGARFFQGSNGTMEQFDTAKLKNGFTIGGGVGYQINDHLRTDATLDYMFKSDFRGSTSGGCGVAVACTSTDVSSLTALSLLANAYVDIGTYGIVTPYVGGGIGGTYVRWDDLRNTSCDDTDPTNCDPTVTHGGKKSWRFTYALMAGASIDVTCNLKADVGYRFRHVTKGDMFGYRMNGGPGYDRGYYSHEARAGLRYAFNGCDQQAYIPPADIPISEPVYK</sequence>
<name>A0ABV7DCS3_9HYPH</name>
<evidence type="ECO:0000256" key="1">
    <source>
        <dbReference type="ARBA" id="ARBA00022729"/>
    </source>
</evidence>
<dbReference type="SUPFAM" id="SSF56925">
    <property type="entry name" value="OMPA-like"/>
    <property type="match status" value="1"/>
</dbReference>
<evidence type="ECO:0000259" key="3">
    <source>
        <dbReference type="Pfam" id="PF13505"/>
    </source>
</evidence>
<proteinExistence type="predicted"/>